<protein>
    <recommendedName>
        <fullName evidence="1">2EXR domain-containing protein</fullName>
    </recommendedName>
</protein>
<evidence type="ECO:0000313" key="3">
    <source>
        <dbReference type="Proteomes" id="UP000297777"/>
    </source>
</evidence>
<sequence length="363" mass="42741">MSFVPQKRLRSVKLADANGNDRPHSMDPENKLTAKRCKNLSGKALVDELEKRRSKRYRTLVRRWKMRIPRRRWINLRKFPMRERYNTASSFVLFSEIPIEIRIKIWEYSFRGRNVEVCVDFDISMGYDLELQIEVPDYPDRIAQCTTITPSPVTLFVNHESRMETLRCYTNLLPGVSDFPIYFNYQLDSFATCHYCSRHNIRGCDTMEQLSWGITHLIDISSSVLLRPIKSLTFPTCFIYDYGIINWHRPQPQGSIYSTFIEPLLAEFDCLEEIIIISGRPQKDSRSSGFDNSTEVQHLENCLTHTFEAEMKKKSSFQIPEVTIYTEPFLLPIFRDEMEQASGSRVYENYDLMETADWFDSEY</sequence>
<dbReference type="AlphaFoldDB" id="A0A4Z1F1I7"/>
<dbReference type="PANTHER" id="PTHR35910">
    <property type="entry name" value="2EXR DOMAIN-CONTAINING PROTEIN"/>
    <property type="match status" value="1"/>
</dbReference>
<comment type="caution">
    <text evidence="2">The sequence shown here is derived from an EMBL/GenBank/DDBJ whole genome shotgun (WGS) entry which is preliminary data.</text>
</comment>
<dbReference type="Proteomes" id="UP000297777">
    <property type="component" value="Unassembled WGS sequence"/>
</dbReference>
<keyword evidence="3" id="KW-1185">Reference proteome</keyword>
<proteinExistence type="predicted"/>
<evidence type="ECO:0000259" key="1">
    <source>
        <dbReference type="Pfam" id="PF20150"/>
    </source>
</evidence>
<dbReference type="OrthoDB" id="3530648at2759"/>
<dbReference type="EMBL" id="PQXH01000026">
    <property type="protein sequence ID" value="TGO16593.1"/>
    <property type="molecule type" value="Genomic_DNA"/>
</dbReference>
<dbReference type="InterPro" id="IPR045518">
    <property type="entry name" value="2EXR"/>
</dbReference>
<feature type="domain" description="2EXR" evidence="1">
    <location>
        <begin position="91"/>
        <end position="189"/>
    </location>
</feature>
<dbReference type="Pfam" id="PF20150">
    <property type="entry name" value="2EXR"/>
    <property type="match status" value="1"/>
</dbReference>
<evidence type="ECO:0000313" key="2">
    <source>
        <dbReference type="EMBL" id="TGO16593.1"/>
    </source>
</evidence>
<accession>A0A4Z1F1I7</accession>
<organism evidence="2 3">
    <name type="scientific">Botrytis tulipae</name>
    <dbReference type="NCBI Taxonomy" id="87230"/>
    <lineage>
        <taxon>Eukaryota</taxon>
        <taxon>Fungi</taxon>
        <taxon>Dikarya</taxon>
        <taxon>Ascomycota</taxon>
        <taxon>Pezizomycotina</taxon>
        <taxon>Leotiomycetes</taxon>
        <taxon>Helotiales</taxon>
        <taxon>Sclerotiniaceae</taxon>
        <taxon>Botrytis</taxon>
    </lineage>
</organism>
<name>A0A4Z1F1I7_9HELO</name>
<dbReference type="PANTHER" id="PTHR35910:SF6">
    <property type="entry name" value="2EXR DOMAIN-CONTAINING PROTEIN"/>
    <property type="match status" value="1"/>
</dbReference>
<reference evidence="2 3" key="1">
    <citation type="submission" date="2017-12" db="EMBL/GenBank/DDBJ databases">
        <title>Comparative genomics of Botrytis spp.</title>
        <authorList>
            <person name="Valero-Jimenez C.A."/>
            <person name="Tapia P."/>
            <person name="Veloso J."/>
            <person name="Silva-Moreno E."/>
            <person name="Staats M."/>
            <person name="Valdes J.H."/>
            <person name="Van Kan J.A.L."/>
        </authorList>
    </citation>
    <scope>NUCLEOTIDE SEQUENCE [LARGE SCALE GENOMIC DNA]</scope>
    <source>
        <strain evidence="2 3">Bt9001</strain>
    </source>
</reference>
<gene>
    <name evidence="2" type="ORF">BTUL_0026g00470</name>
</gene>